<accession>A0ABW8KPF6</accession>
<name>A0ABW8KPF6_9BIFI</name>
<feature type="transmembrane region" description="Helical" evidence="1">
    <location>
        <begin position="31"/>
        <end position="50"/>
    </location>
</feature>
<organism evidence="2 3">
    <name type="scientific">Bifidobacterium thermacidophilum</name>
    <dbReference type="NCBI Taxonomy" id="246618"/>
    <lineage>
        <taxon>Bacteria</taxon>
        <taxon>Bacillati</taxon>
        <taxon>Actinomycetota</taxon>
        <taxon>Actinomycetes</taxon>
        <taxon>Bifidobacteriales</taxon>
        <taxon>Bifidobacteriaceae</taxon>
        <taxon>Bifidobacterium</taxon>
    </lineage>
</organism>
<dbReference type="Proteomes" id="UP001620273">
    <property type="component" value="Unassembled WGS sequence"/>
</dbReference>
<dbReference type="RefSeq" id="WP_404441031.1">
    <property type="nucleotide sequence ID" value="NZ_JAOQBW010000003.1"/>
</dbReference>
<gene>
    <name evidence="2" type="ORF">OCH74_06110</name>
</gene>
<sequence length="70" mass="7818">MRSQHRAFGCPRHDTLIVVYTTNAYAGRYEHVTIVTIVTIEIVVTIVAGARTRHTGIRGRIQLESSTGHE</sequence>
<reference evidence="2 3" key="1">
    <citation type="submission" date="2022-09" db="EMBL/GenBank/DDBJ databases">
        <title>Genome sequencing of four strains from tibetan pig.</title>
        <authorList>
            <person name="Feng J."/>
        </authorList>
    </citation>
    <scope>NUCLEOTIDE SEQUENCE [LARGE SCALE GENOMIC DNA]</scope>
    <source>
        <strain evidence="2 3">11-1-1</strain>
    </source>
</reference>
<protein>
    <submittedName>
        <fullName evidence="2">Uncharacterized protein</fullName>
    </submittedName>
</protein>
<keyword evidence="1" id="KW-0472">Membrane</keyword>
<keyword evidence="1" id="KW-1133">Transmembrane helix</keyword>
<keyword evidence="3" id="KW-1185">Reference proteome</keyword>
<proteinExistence type="predicted"/>
<comment type="caution">
    <text evidence="2">The sequence shown here is derived from an EMBL/GenBank/DDBJ whole genome shotgun (WGS) entry which is preliminary data.</text>
</comment>
<evidence type="ECO:0000256" key="1">
    <source>
        <dbReference type="SAM" id="Phobius"/>
    </source>
</evidence>
<evidence type="ECO:0000313" key="2">
    <source>
        <dbReference type="EMBL" id="MFK3576429.1"/>
    </source>
</evidence>
<keyword evidence="1" id="KW-0812">Transmembrane</keyword>
<evidence type="ECO:0000313" key="3">
    <source>
        <dbReference type="Proteomes" id="UP001620273"/>
    </source>
</evidence>
<dbReference type="EMBL" id="JAOQBW010000003">
    <property type="protein sequence ID" value="MFK3576429.1"/>
    <property type="molecule type" value="Genomic_DNA"/>
</dbReference>